<dbReference type="PANTHER" id="PTHR36432">
    <property type="match status" value="1"/>
</dbReference>
<proteinExistence type="predicted"/>
<dbReference type="InterPro" id="IPR052731">
    <property type="entry name" value="B_subtilis_Trans_State_Reg"/>
</dbReference>
<dbReference type="EMBL" id="CP016379">
    <property type="protein sequence ID" value="AZR73587.1"/>
    <property type="molecule type" value="Genomic_DNA"/>
</dbReference>
<dbReference type="AlphaFoldDB" id="A0A3Q9HQQ1"/>
<dbReference type="NCBIfam" id="TIGR01439">
    <property type="entry name" value="lp_hng_hel_AbrB"/>
    <property type="match status" value="1"/>
</dbReference>
<dbReference type="PROSITE" id="PS51740">
    <property type="entry name" value="SPOVT_ABRB"/>
    <property type="match status" value="1"/>
</dbReference>
<sequence length="79" mass="9023">MQATGIVRKIDELGRIVIPIDLRRNLNIDSNDPIEILVGEDEIVLRKFVPTCVFCGNTEDTFVFKKQSVCRQCQKELIS</sequence>
<dbReference type="InterPro" id="IPR037914">
    <property type="entry name" value="SpoVT-AbrB_sf"/>
</dbReference>
<dbReference type="Proteomes" id="UP000267250">
    <property type="component" value="Chromosome"/>
</dbReference>
<evidence type="ECO:0000313" key="4">
    <source>
        <dbReference type="Proteomes" id="UP000267250"/>
    </source>
</evidence>
<dbReference type="SUPFAM" id="SSF89447">
    <property type="entry name" value="AbrB/MazE/MraZ-like"/>
    <property type="match status" value="1"/>
</dbReference>
<dbReference type="RefSeq" id="WP_127016927.1">
    <property type="nucleotide sequence ID" value="NZ_CP016379.1"/>
</dbReference>
<dbReference type="GO" id="GO:0003677">
    <property type="term" value="F:DNA binding"/>
    <property type="evidence" value="ECO:0007669"/>
    <property type="project" value="UniProtKB-UniRule"/>
</dbReference>
<organism evidence="3 4">
    <name type="scientific">Anoxybacter fermentans</name>
    <dbReference type="NCBI Taxonomy" id="1323375"/>
    <lineage>
        <taxon>Bacteria</taxon>
        <taxon>Bacillati</taxon>
        <taxon>Bacillota</taxon>
        <taxon>Clostridia</taxon>
        <taxon>Halanaerobiales</taxon>
        <taxon>Anoxybacter</taxon>
    </lineage>
</organism>
<keyword evidence="4" id="KW-1185">Reference proteome</keyword>
<dbReference type="InterPro" id="IPR007159">
    <property type="entry name" value="SpoVT-AbrB_dom"/>
</dbReference>
<dbReference type="OrthoDB" id="9782993at2"/>
<accession>A0A3Q9HQQ1</accession>
<dbReference type="PANTHER" id="PTHR36432:SF4">
    <property type="entry name" value="TRANSITION STATE REGULATOR ABH-RELATED"/>
    <property type="match status" value="1"/>
</dbReference>
<evidence type="ECO:0000256" key="1">
    <source>
        <dbReference type="PROSITE-ProRule" id="PRU01076"/>
    </source>
</evidence>
<evidence type="ECO:0000259" key="2">
    <source>
        <dbReference type="PROSITE" id="PS51740"/>
    </source>
</evidence>
<protein>
    <submittedName>
        <fullName evidence="3">AbrB family transcriptional regulator</fullName>
    </submittedName>
</protein>
<keyword evidence="1" id="KW-0238">DNA-binding</keyword>
<feature type="domain" description="SpoVT-AbrB" evidence="2">
    <location>
        <begin position="5"/>
        <end position="50"/>
    </location>
</feature>
<dbReference type="KEGG" id="aft:BBF96_09410"/>
<dbReference type="Gene3D" id="2.10.260.10">
    <property type="match status" value="1"/>
</dbReference>
<dbReference type="Pfam" id="PF04014">
    <property type="entry name" value="MazE_antitoxin"/>
    <property type="match status" value="1"/>
</dbReference>
<dbReference type="SMART" id="SM00966">
    <property type="entry name" value="SpoVT_AbrB"/>
    <property type="match status" value="1"/>
</dbReference>
<reference evidence="3 4" key="1">
    <citation type="submission" date="2016-07" db="EMBL/GenBank/DDBJ databases">
        <title>Genome and transcriptome analysis of iron-reducing fermentative bacteria Anoxybacter fermentans.</title>
        <authorList>
            <person name="Zeng X."/>
            <person name="Shao Z."/>
        </authorList>
    </citation>
    <scope>NUCLEOTIDE SEQUENCE [LARGE SCALE GENOMIC DNA]</scope>
    <source>
        <strain evidence="3 4">DY22613</strain>
    </source>
</reference>
<gene>
    <name evidence="3" type="ORF">BBF96_09410</name>
</gene>
<name>A0A3Q9HQQ1_9FIRM</name>
<evidence type="ECO:0000313" key="3">
    <source>
        <dbReference type="EMBL" id="AZR73587.1"/>
    </source>
</evidence>